<keyword evidence="1" id="KW-0175">Coiled coil</keyword>
<evidence type="ECO:0000313" key="3">
    <source>
        <dbReference type="Proteomes" id="UP001153555"/>
    </source>
</evidence>
<evidence type="ECO:0000256" key="1">
    <source>
        <dbReference type="SAM" id="Coils"/>
    </source>
</evidence>
<name>A0A9N7MXI0_STRHE</name>
<proteinExistence type="predicted"/>
<protein>
    <submittedName>
        <fullName evidence="2">Uncharacterized protein</fullName>
    </submittedName>
</protein>
<sequence length="196" mass="23220">MGSSQAKEKKGRISPSERVVEVLKNKVRALQGQVDEILRIREAESEAYERELMVFALKQAEWKREKQRLYHTLVSKHNQQQQHSEPGTTNEANHVENKWKQLYFAIKDELDHLIHRTHQEEKLWWKTEKEELLVELKNEVQARGQVIQNLQAKVVKMELQESKREREIDILKQSLRILSHAKRAPTKLGKKSIKDF</sequence>
<dbReference type="EMBL" id="CACSLK010017620">
    <property type="protein sequence ID" value="CAA0818667.1"/>
    <property type="molecule type" value="Genomic_DNA"/>
</dbReference>
<gene>
    <name evidence="2" type="ORF">SHERM_17558</name>
</gene>
<feature type="coiled-coil region" evidence="1">
    <location>
        <begin position="133"/>
        <end position="167"/>
    </location>
</feature>
<organism evidence="2 3">
    <name type="scientific">Striga hermonthica</name>
    <name type="common">Purple witchweed</name>
    <name type="synonym">Buchnera hermonthica</name>
    <dbReference type="NCBI Taxonomy" id="68872"/>
    <lineage>
        <taxon>Eukaryota</taxon>
        <taxon>Viridiplantae</taxon>
        <taxon>Streptophyta</taxon>
        <taxon>Embryophyta</taxon>
        <taxon>Tracheophyta</taxon>
        <taxon>Spermatophyta</taxon>
        <taxon>Magnoliopsida</taxon>
        <taxon>eudicotyledons</taxon>
        <taxon>Gunneridae</taxon>
        <taxon>Pentapetalae</taxon>
        <taxon>asterids</taxon>
        <taxon>lamiids</taxon>
        <taxon>Lamiales</taxon>
        <taxon>Orobanchaceae</taxon>
        <taxon>Buchnereae</taxon>
        <taxon>Striga</taxon>
    </lineage>
</organism>
<accession>A0A9N7MXI0</accession>
<evidence type="ECO:0000313" key="2">
    <source>
        <dbReference type="EMBL" id="CAA0818667.1"/>
    </source>
</evidence>
<dbReference type="PANTHER" id="PTHR37226:SF4">
    <property type="entry name" value="GOLGIN FAMILY A PROTEIN"/>
    <property type="match status" value="1"/>
</dbReference>
<dbReference type="OrthoDB" id="1869333at2759"/>
<dbReference type="PANTHER" id="PTHR37226">
    <property type="entry name" value="GOLGIN FAMILY A PROTEIN"/>
    <property type="match status" value="1"/>
</dbReference>
<reference evidence="2" key="1">
    <citation type="submission" date="2019-12" db="EMBL/GenBank/DDBJ databases">
        <authorList>
            <person name="Scholes J."/>
        </authorList>
    </citation>
    <scope>NUCLEOTIDE SEQUENCE</scope>
</reference>
<dbReference type="Proteomes" id="UP001153555">
    <property type="component" value="Unassembled WGS sequence"/>
</dbReference>
<dbReference type="AlphaFoldDB" id="A0A9N7MXI0"/>
<keyword evidence="3" id="KW-1185">Reference proteome</keyword>
<comment type="caution">
    <text evidence="2">The sequence shown here is derived from an EMBL/GenBank/DDBJ whole genome shotgun (WGS) entry which is preliminary data.</text>
</comment>